<dbReference type="Pfam" id="PF12796">
    <property type="entry name" value="Ank_2"/>
    <property type="match status" value="3"/>
</dbReference>
<dbReference type="InterPro" id="IPR026961">
    <property type="entry name" value="PGG_dom"/>
</dbReference>
<dbReference type="InterPro" id="IPR002110">
    <property type="entry name" value="Ankyrin_rpt"/>
</dbReference>
<dbReference type="EMBL" id="KK198763">
    <property type="protein sequence ID" value="KCW46658.1"/>
    <property type="molecule type" value="Genomic_DNA"/>
</dbReference>
<dbReference type="SMART" id="SM00248">
    <property type="entry name" value="ANK"/>
    <property type="match status" value="9"/>
</dbReference>
<dbReference type="PROSITE" id="PS50088">
    <property type="entry name" value="ANK_REPEAT"/>
    <property type="match status" value="3"/>
</dbReference>
<dbReference type="PANTHER" id="PTHR24186:SF46">
    <property type="entry name" value="PROTEIN ACCELERATED CELL DEATH 6-LIKE"/>
    <property type="match status" value="1"/>
</dbReference>
<evidence type="ECO:0000256" key="8">
    <source>
        <dbReference type="SAM" id="Phobius"/>
    </source>
</evidence>
<dbReference type="PROSITE" id="PS50297">
    <property type="entry name" value="ANK_REP_REGION"/>
    <property type="match status" value="2"/>
</dbReference>
<keyword evidence="5 7" id="KW-0040">ANK repeat</keyword>
<keyword evidence="6 8" id="KW-0472">Membrane</keyword>
<dbReference type="OMA" id="WTHINDP"/>
<feature type="repeat" description="ANK" evidence="7">
    <location>
        <begin position="114"/>
        <end position="139"/>
    </location>
</feature>
<name>A0A058ZY15_EUCGR</name>
<evidence type="ECO:0000256" key="7">
    <source>
        <dbReference type="PROSITE-ProRule" id="PRU00023"/>
    </source>
</evidence>
<keyword evidence="2 8" id="KW-0812">Transmembrane</keyword>
<proteinExistence type="predicted"/>
<feature type="repeat" description="ANK" evidence="7">
    <location>
        <begin position="358"/>
        <end position="390"/>
    </location>
</feature>
<evidence type="ECO:0000256" key="5">
    <source>
        <dbReference type="ARBA" id="ARBA00023043"/>
    </source>
</evidence>
<dbReference type="STRING" id="71139.A0A058ZY15"/>
<reference evidence="10" key="1">
    <citation type="submission" date="2013-07" db="EMBL/GenBank/DDBJ databases">
        <title>The genome of Eucalyptus grandis.</title>
        <authorList>
            <person name="Schmutz J."/>
            <person name="Hayes R."/>
            <person name="Myburg A."/>
            <person name="Tuskan G."/>
            <person name="Grattapaglia D."/>
            <person name="Rokhsar D.S."/>
        </authorList>
    </citation>
    <scope>NUCLEOTIDE SEQUENCE</scope>
    <source>
        <tissue evidence="10">Leaf extractions</tissue>
    </source>
</reference>
<feature type="transmembrane region" description="Helical" evidence="8">
    <location>
        <begin position="542"/>
        <end position="561"/>
    </location>
</feature>
<dbReference type="InterPro" id="IPR036770">
    <property type="entry name" value="Ankyrin_rpt-contain_sf"/>
</dbReference>
<dbReference type="InParanoid" id="A0A058ZY15"/>
<feature type="repeat" description="ANK" evidence="7">
    <location>
        <begin position="253"/>
        <end position="276"/>
    </location>
</feature>
<evidence type="ECO:0000256" key="6">
    <source>
        <dbReference type="ARBA" id="ARBA00023136"/>
    </source>
</evidence>
<feature type="transmembrane region" description="Helical" evidence="8">
    <location>
        <begin position="567"/>
        <end position="591"/>
    </location>
</feature>
<evidence type="ECO:0000259" key="9">
    <source>
        <dbReference type="Pfam" id="PF13962"/>
    </source>
</evidence>
<dbReference type="OrthoDB" id="1847170at2759"/>
<evidence type="ECO:0000256" key="1">
    <source>
        <dbReference type="ARBA" id="ARBA00004141"/>
    </source>
</evidence>
<gene>
    <name evidence="10" type="ORF">EUGRSUZ_K00468</name>
</gene>
<keyword evidence="4 8" id="KW-1133">Transmembrane helix</keyword>
<evidence type="ECO:0000256" key="3">
    <source>
        <dbReference type="ARBA" id="ARBA00022737"/>
    </source>
</evidence>
<dbReference type="PANTHER" id="PTHR24186">
    <property type="entry name" value="PROTEIN PHOSPHATASE 1 REGULATORY SUBUNIT"/>
    <property type="match status" value="1"/>
</dbReference>
<feature type="domain" description="PGG" evidence="9">
    <location>
        <begin position="452"/>
        <end position="559"/>
    </location>
</feature>
<dbReference type="Gramene" id="KCW46658">
    <property type="protein sequence ID" value="KCW46658"/>
    <property type="gene ID" value="EUGRSUZ_K00468"/>
</dbReference>
<dbReference type="FunCoup" id="A0A058ZY15">
    <property type="interactions" value="2"/>
</dbReference>
<dbReference type="GO" id="GO:0016020">
    <property type="term" value="C:membrane"/>
    <property type="evidence" value="ECO:0000318"/>
    <property type="project" value="GO_Central"/>
</dbReference>
<keyword evidence="3" id="KW-0677">Repeat</keyword>
<dbReference type="SUPFAM" id="SSF48403">
    <property type="entry name" value="Ankyrin repeat"/>
    <property type="match status" value="1"/>
</dbReference>
<feature type="transmembrane region" description="Helical" evidence="8">
    <location>
        <begin position="460"/>
        <end position="478"/>
    </location>
</feature>
<dbReference type="Gene3D" id="1.25.40.20">
    <property type="entry name" value="Ankyrin repeat-containing domain"/>
    <property type="match status" value="2"/>
</dbReference>
<comment type="subcellular location">
    <subcellularLocation>
        <location evidence="1">Membrane</location>
        <topology evidence="1">Multi-pass membrane protein</topology>
    </subcellularLocation>
</comment>
<evidence type="ECO:0000256" key="2">
    <source>
        <dbReference type="ARBA" id="ARBA00022692"/>
    </source>
</evidence>
<dbReference type="Pfam" id="PF13962">
    <property type="entry name" value="PGG"/>
    <property type="match status" value="1"/>
</dbReference>
<sequence>MADRLHQEMWRQRRQRLEALLIRADQNQQQHDPPQPDNIVDPQLFSAAKGRDVDKFIKALEDHCVKERVSLPVLLRRCSPAKNTLLHAAAESDDNVRAVIEFVPEHLINCENSRGETPLHIAARAGKAGAVELLLPQGVPTYPDRFGNSALHEAVRNRHHEVINHLVNKDPSLLYCQNKESKSPLCIAVESGDLKVLEPLLEALNDSEDWRRSKCQKIFGMSPVHVAIIRKEKDMLIKMWEKKPWLFQLRDAGGGTPLHLAAYTNYLDGVKFLMEKCPTSALEQDGTDGYLPIHVAFMMNHIKIVNELLQQWPHPEEFLTRLGENILHVSAKYGHIVTVRSILKNPQFDQLINARDFNGNTPLHLAALHCQPSVMLLARHRRVDLNSVNMNNMTALDVVEQDIEVFNAPLRKRLTSIVLRSAGTPKSGELAICKPTDRSPRKRLKPQQLDVIKDKVNTRMVVAALMASVTFTSGYSVPGGYNGSNPDAGIPILLHKSMYNVFVISNSVAMYSSTMALVILLWTHINDPYLRLAAIRQSNGALLVALAAMPLAFMAGVYVTVTRLPWLSIFTLALGAVALFITLSIFILMYTPLGCGPPLIRAFTDRFISMGLMIARREAAGSGTAGRDGPYDSVERGCREWDCGP</sequence>
<dbReference type="eggNOG" id="KOG0504">
    <property type="taxonomic scope" value="Eukaryota"/>
</dbReference>
<evidence type="ECO:0000256" key="4">
    <source>
        <dbReference type="ARBA" id="ARBA00022989"/>
    </source>
</evidence>
<dbReference type="AlphaFoldDB" id="A0A058ZY15"/>
<protein>
    <recommendedName>
        <fullName evidence="9">PGG domain-containing protein</fullName>
    </recommendedName>
</protein>
<accession>A0A058ZY15</accession>
<evidence type="ECO:0000313" key="10">
    <source>
        <dbReference type="EMBL" id="KCW46658.1"/>
    </source>
</evidence>
<organism evidence="10">
    <name type="scientific">Eucalyptus grandis</name>
    <name type="common">Flooded gum</name>
    <dbReference type="NCBI Taxonomy" id="71139"/>
    <lineage>
        <taxon>Eukaryota</taxon>
        <taxon>Viridiplantae</taxon>
        <taxon>Streptophyta</taxon>
        <taxon>Embryophyta</taxon>
        <taxon>Tracheophyta</taxon>
        <taxon>Spermatophyta</taxon>
        <taxon>Magnoliopsida</taxon>
        <taxon>eudicotyledons</taxon>
        <taxon>Gunneridae</taxon>
        <taxon>Pentapetalae</taxon>
        <taxon>rosids</taxon>
        <taxon>malvids</taxon>
        <taxon>Myrtales</taxon>
        <taxon>Myrtaceae</taxon>
        <taxon>Myrtoideae</taxon>
        <taxon>Eucalypteae</taxon>
        <taxon>Eucalyptus</taxon>
    </lineage>
</organism>
<feature type="transmembrane region" description="Helical" evidence="8">
    <location>
        <begin position="498"/>
        <end position="522"/>
    </location>
</feature>